<dbReference type="AlphaFoldDB" id="A0A0G0MBC5"/>
<comment type="caution">
    <text evidence="9">The sequence shown here is derived from an EMBL/GenBank/DDBJ whole genome shotgun (WGS) entry which is preliminary data.</text>
</comment>
<dbReference type="GO" id="GO:0005886">
    <property type="term" value="C:plasma membrane"/>
    <property type="evidence" value="ECO:0007669"/>
    <property type="project" value="UniProtKB-SubCell"/>
</dbReference>
<evidence type="ECO:0000256" key="8">
    <source>
        <dbReference type="SAM" id="Phobius"/>
    </source>
</evidence>
<evidence type="ECO:0000256" key="2">
    <source>
        <dbReference type="ARBA" id="ARBA00022475"/>
    </source>
</evidence>
<evidence type="ECO:0000256" key="7">
    <source>
        <dbReference type="ARBA" id="ARBA00023136"/>
    </source>
</evidence>
<dbReference type="InterPro" id="IPR050297">
    <property type="entry name" value="LipidA_mod_glycosyltrf_83"/>
</dbReference>
<protein>
    <submittedName>
        <fullName evidence="9">Uncharacterized protein</fullName>
    </submittedName>
</protein>
<keyword evidence="7 8" id="KW-0472">Membrane</keyword>
<sequence length="957" mass="111158">MLLTEVKINKISLWIWSLAGVVAIGLFFRFLNYNNRWIFNQDQARDAIIAWYGLSNGVWPEIGSPSSAGPFNFGPWYFWIIMMMEKISFGWLLGPWVGFTILSVSTVIPYYLIGRKIGGSGLGFIMGIIAAVATGGVENAPDMLNTVIVGWSTAWGMYFLVKMIEDRIIFWGILGGFFIGLSMNFHFQALGLGALLAMAILINNFKLADKFRVGILTGTGWFLSFVPLIIFDINNNWVWIKSVIEYYTEGVKKFYVPVRWLTELRDFWPQLFGKVIAGEANLGYLILILGLIAVILSRKKLFKLPKSWWVIVISLMISVLLMRFYKGVRSREYLIAFHGYIIFLTAWVVGVIWEWKKLAGGMVLGLILVWATINNWQVIWREPSQANEMMEIKAELDKRIEGGVEIFHYMSSDMVSLPIFYLYYRENRIGEGEAVSFCDGNKYDCPSGEIINRNNYRVYRGRVNEGWYRLTDKNIYERLMVNYGEKQAGSFQKLVTIVNPVRSRELWKDKSLEPIKNQYKIISELDLKATWLIQNDVLDDEELVEEIKKFDNKQELGIFLEVSEKLAKKARVYYPINRPWYSPEAVFLSGYEISERKLLIDTMMKNFKNELGYYPKSVGAWWIDSWSLLYLEKKYGIKTAMIVTDQKTTDNYGVWGQWWGVPYYPDKVNILAPGDLEVLILQWALRDPVKAYEGEGPRFSNFSMQANDYISQGLDILYFEKLANIYFDERNKIGQITVGLETGIESVGFLDEYKRQLEWIKNEGVVDVSMSEMEEKYKMAYGGKNPDEVRIDDWLMTPDFRENKKLGEKTEYIKGMAFGDYFEKDSKTFLNRIYKSENLVKGWRFPYLWLGMAGMIGLVILLKIKIFPIAAGWLGLKIMEHLRYSVVEEERMLGILVDNFRFIGVTDKIRFLNEDLSNLVAQTMLKIEIKEIYYLVWILGIILVKLISDEYQKRRKN</sequence>
<feature type="transmembrane region" description="Helical" evidence="8">
    <location>
        <begin position="333"/>
        <end position="353"/>
    </location>
</feature>
<evidence type="ECO:0000313" key="10">
    <source>
        <dbReference type="Proteomes" id="UP000034406"/>
    </source>
</evidence>
<comment type="subcellular location">
    <subcellularLocation>
        <location evidence="1">Cell membrane</location>
        <topology evidence="1">Multi-pass membrane protein</topology>
    </subcellularLocation>
</comment>
<feature type="transmembrane region" description="Helical" evidence="8">
    <location>
        <begin position="213"/>
        <end position="231"/>
    </location>
</feature>
<evidence type="ECO:0000256" key="5">
    <source>
        <dbReference type="ARBA" id="ARBA00022692"/>
    </source>
</evidence>
<evidence type="ECO:0000256" key="1">
    <source>
        <dbReference type="ARBA" id="ARBA00004651"/>
    </source>
</evidence>
<feature type="transmembrane region" description="Helical" evidence="8">
    <location>
        <begin position="847"/>
        <end position="874"/>
    </location>
</feature>
<keyword evidence="2" id="KW-1003">Cell membrane</keyword>
<keyword evidence="3" id="KW-0328">Glycosyltransferase</keyword>
<reference evidence="9 10" key="1">
    <citation type="journal article" date="2015" name="Nature">
        <title>rRNA introns, odd ribosomes, and small enigmatic genomes across a large radiation of phyla.</title>
        <authorList>
            <person name="Brown C.T."/>
            <person name="Hug L.A."/>
            <person name="Thomas B.C."/>
            <person name="Sharon I."/>
            <person name="Castelle C.J."/>
            <person name="Singh A."/>
            <person name="Wilkins M.J."/>
            <person name="Williams K.H."/>
            <person name="Banfield J.F."/>
        </authorList>
    </citation>
    <scope>NUCLEOTIDE SEQUENCE [LARGE SCALE GENOMIC DNA]</scope>
</reference>
<feature type="transmembrane region" description="Helical" evidence="8">
    <location>
        <begin position="308"/>
        <end position="326"/>
    </location>
</feature>
<keyword evidence="6 8" id="KW-1133">Transmembrane helix</keyword>
<keyword evidence="5 8" id="KW-0812">Transmembrane</keyword>
<name>A0A0G0MBC5_9BACT</name>
<feature type="transmembrane region" description="Helical" evidence="8">
    <location>
        <begin position="12"/>
        <end position="31"/>
    </location>
</feature>
<dbReference type="PANTHER" id="PTHR33908">
    <property type="entry name" value="MANNOSYLTRANSFERASE YKCB-RELATED"/>
    <property type="match status" value="1"/>
</dbReference>
<proteinExistence type="predicted"/>
<dbReference type="Gene3D" id="3.20.20.510">
    <property type="entry name" value="Uncharacterised protein PF12979, DUF3863"/>
    <property type="match status" value="1"/>
</dbReference>
<evidence type="ECO:0000256" key="3">
    <source>
        <dbReference type="ARBA" id="ARBA00022676"/>
    </source>
</evidence>
<feature type="transmembrane region" description="Helical" evidence="8">
    <location>
        <begin position="275"/>
        <end position="296"/>
    </location>
</feature>
<gene>
    <name evidence="9" type="ORF">US90_C0004G0021</name>
</gene>
<dbReference type="GO" id="GO:0009103">
    <property type="term" value="P:lipopolysaccharide biosynthetic process"/>
    <property type="evidence" value="ECO:0007669"/>
    <property type="project" value="UniProtKB-ARBA"/>
</dbReference>
<accession>A0A0G0MBC5</accession>
<dbReference type="Proteomes" id="UP000034406">
    <property type="component" value="Unassembled WGS sequence"/>
</dbReference>
<keyword evidence="4" id="KW-0808">Transferase</keyword>
<organism evidence="9 10">
    <name type="scientific">Candidatus Shapirobacteria bacterium GW2011_GWE2_38_30</name>
    <dbReference type="NCBI Taxonomy" id="1618490"/>
    <lineage>
        <taxon>Bacteria</taxon>
        <taxon>Candidatus Shapironibacteriota</taxon>
    </lineage>
</organism>
<feature type="transmembrane region" description="Helical" evidence="8">
    <location>
        <begin position="89"/>
        <end position="112"/>
    </location>
</feature>
<feature type="transmembrane region" description="Helical" evidence="8">
    <location>
        <begin position="359"/>
        <end position="380"/>
    </location>
</feature>
<evidence type="ECO:0000256" key="4">
    <source>
        <dbReference type="ARBA" id="ARBA00022679"/>
    </source>
</evidence>
<feature type="transmembrane region" description="Helical" evidence="8">
    <location>
        <begin position="168"/>
        <end position="201"/>
    </location>
</feature>
<dbReference type="PANTHER" id="PTHR33908:SF11">
    <property type="entry name" value="MEMBRANE PROTEIN"/>
    <property type="match status" value="1"/>
</dbReference>
<dbReference type="STRING" id="1618490.US90_C0004G0021"/>
<evidence type="ECO:0000313" key="9">
    <source>
        <dbReference type="EMBL" id="KKQ71069.1"/>
    </source>
</evidence>
<feature type="transmembrane region" description="Helical" evidence="8">
    <location>
        <begin position="119"/>
        <end position="137"/>
    </location>
</feature>
<dbReference type="GO" id="GO:0016763">
    <property type="term" value="F:pentosyltransferase activity"/>
    <property type="evidence" value="ECO:0007669"/>
    <property type="project" value="TreeGrafter"/>
</dbReference>
<dbReference type="EMBL" id="LBUT01000004">
    <property type="protein sequence ID" value="KKQ71069.1"/>
    <property type="molecule type" value="Genomic_DNA"/>
</dbReference>
<evidence type="ECO:0000256" key="6">
    <source>
        <dbReference type="ARBA" id="ARBA00022989"/>
    </source>
</evidence>